<feature type="compositionally biased region" description="Basic and acidic residues" evidence="8">
    <location>
        <begin position="573"/>
        <end position="582"/>
    </location>
</feature>
<evidence type="ECO:0000256" key="3">
    <source>
        <dbReference type="ARBA" id="ARBA00022679"/>
    </source>
</evidence>
<comment type="subcellular location">
    <subcellularLocation>
        <location evidence="1">Cell membrane</location>
        <topology evidence="1">Multi-pass membrane protein</topology>
    </subcellularLocation>
</comment>
<feature type="transmembrane region" description="Helical" evidence="9">
    <location>
        <begin position="54"/>
        <end position="74"/>
    </location>
</feature>
<feature type="transmembrane region" description="Helical" evidence="9">
    <location>
        <begin position="443"/>
        <end position="467"/>
    </location>
</feature>
<organism evidence="10 11">
    <name type="scientific">Dietzia aerolata</name>
    <dbReference type="NCBI Taxonomy" id="595984"/>
    <lineage>
        <taxon>Bacteria</taxon>
        <taxon>Bacillati</taxon>
        <taxon>Actinomycetota</taxon>
        <taxon>Actinomycetes</taxon>
        <taxon>Mycobacteriales</taxon>
        <taxon>Dietziaceae</taxon>
        <taxon>Dietzia</taxon>
    </lineage>
</organism>
<dbReference type="InterPro" id="IPR018584">
    <property type="entry name" value="GT87"/>
</dbReference>
<keyword evidence="5 9" id="KW-1133">Transmembrane helix</keyword>
<proteinExistence type="inferred from homology"/>
<feature type="region of interest" description="Disordered" evidence="8">
    <location>
        <begin position="502"/>
        <end position="582"/>
    </location>
</feature>
<evidence type="ECO:0000313" key="10">
    <source>
        <dbReference type="EMBL" id="MFB9258728.1"/>
    </source>
</evidence>
<keyword evidence="11" id="KW-1185">Reference proteome</keyword>
<feature type="transmembrane region" description="Helical" evidence="9">
    <location>
        <begin position="240"/>
        <end position="268"/>
    </location>
</feature>
<comment type="similarity">
    <text evidence="7">Belongs to the glycosyltransferase 87 family.</text>
</comment>
<dbReference type="RefSeq" id="WP_338403572.1">
    <property type="nucleotide sequence ID" value="NZ_JAALDM010000148.1"/>
</dbReference>
<protein>
    <submittedName>
        <fullName evidence="10">Glycosyltransferase family 87 protein</fullName>
    </submittedName>
</protein>
<evidence type="ECO:0000256" key="9">
    <source>
        <dbReference type="SAM" id="Phobius"/>
    </source>
</evidence>
<dbReference type="Proteomes" id="UP001589700">
    <property type="component" value="Unassembled WGS sequence"/>
</dbReference>
<feature type="region of interest" description="Disordered" evidence="8">
    <location>
        <begin position="1"/>
        <end position="29"/>
    </location>
</feature>
<feature type="transmembrane region" description="Helical" evidence="9">
    <location>
        <begin position="412"/>
        <end position="431"/>
    </location>
</feature>
<keyword evidence="2" id="KW-1003">Cell membrane</keyword>
<evidence type="ECO:0000256" key="8">
    <source>
        <dbReference type="SAM" id="MobiDB-lite"/>
    </source>
</evidence>
<gene>
    <name evidence="10" type="ORF">ACFFVD_02835</name>
</gene>
<keyword evidence="4 9" id="KW-0812">Transmembrane</keyword>
<feature type="compositionally biased region" description="Low complexity" evidence="8">
    <location>
        <begin position="537"/>
        <end position="562"/>
    </location>
</feature>
<sequence length="582" mass="62949">MLSNGRLSPLPLDEDLRSLSPQERVRPGDGPAAAVLDAWGGPVGRHAAVGRQRFWTPLRVIMLFAVIFLAFGFFSKAGCLETTHPTDGSQPGLLWDGRQYYKACYADPLPLYSIEGLSKGAFPYKYSWTTETGEERFMEYPVLSGMFQYVTAQGAQAWQAVFPGGPIEVVKYFVLGAVLLAILWMVAVWATYRSAGRRPWDTLLMAASPLVIFQAFTNYDLLAIAFASVALLLWARRRPVWAGVVLGLGVAAKLYPLFLVGALLVVAIRRRRFVELGKSVAAAVIAWLVVNLPIMIGFPTGWREFFRLNSDRPANPESIYAAIQVLTGWAGFDAGRAAGEAPATLNMVSLVLFALGCVAVLVIGLTAATTPRIAQLAFLIVAIFLLTNKVWSPQYSLWLVPLAVLAVPRVKVLLPWMAFDALLWIAHMSYFHGVANKGIDPELFHVLVLARNLLVVAVCVVVIVEIYRPDLDMVRRSHAGDPAGTDPLAGVLADPREPLVTGLARRRDASGDARDRDARDRAARDGAARDGDARESATAPPAGAGPADAPAAATPTATGAAAIDNDDGPLDYVADHEENPTR</sequence>
<evidence type="ECO:0000256" key="6">
    <source>
        <dbReference type="ARBA" id="ARBA00023136"/>
    </source>
</evidence>
<feature type="transmembrane region" description="Helical" evidence="9">
    <location>
        <begin position="204"/>
        <end position="234"/>
    </location>
</feature>
<feature type="compositionally biased region" description="Basic and acidic residues" evidence="8">
    <location>
        <begin position="505"/>
        <end position="535"/>
    </location>
</feature>
<feature type="transmembrane region" description="Helical" evidence="9">
    <location>
        <begin position="280"/>
        <end position="298"/>
    </location>
</feature>
<evidence type="ECO:0000256" key="2">
    <source>
        <dbReference type="ARBA" id="ARBA00022475"/>
    </source>
</evidence>
<evidence type="ECO:0000256" key="4">
    <source>
        <dbReference type="ARBA" id="ARBA00022692"/>
    </source>
</evidence>
<feature type="transmembrane region" description="Helical" evidence="9">
    <location>
        <begin position="373"/>
        <end position="391"/>
    </location>
</feature>
<keyword evidence="6 9" id="KW-0472">Membrane</keyword>
<keyword evidence="3" id="KW-0808">Transferase</keyword>
<reference evidence="10 11" key="1">
    <citation type="submission" date="2024-09" db="EMBL/GenBank/DDBJ databases">
        <authorList>
            <person name="Sun Q."/>
            <person name="Mori K."/>
        </authorList>
    </citation>
    <scope>NUCLEOTIDE SEQUENCE [LARGE SCALE GENOMIC DNA]</scope>
    <source>
        <strain evidence="10 11">CCM 7659</strain>
    </source>
</reference>
<comment type="caution">
    <text evidence="10">The sequence shown here is derived from an EMBL/GenBank/DDBJ whole genome shotgun (WGS) entry which is preliminary data.</text>
</comment>
<feature type="transmembrane region" description="Helical" evidence="9">
    <location>
        <begin position="347"/>
        <end position="367"/>
    </location>
</feature>
<evidence type="ECO:0000256" key="1">
    <source>
        <dbReference type="ARBA" id="ARBA00004651"/>
    </source>
</evidence>
<accession>A0ABV5JLY8</accession>
<dbReference type="Pfam" id="PF09594">
    <property type="entry name" value="GT87"/>
    <property type="match status" value="1"/>
</dbReference>
<evidence type="ECO:0000313" key="11">
    <source>
        <dbReference type="Proteomes" id="UP001589700"/>
    </source>
</evidence>
<evidence type="ECO:0000256" key="7">
    <source>
        <dbReference type="ARBA" id="ARBA00024033"/>
    </source>
</evidence>
<name>A0ABV5JLY8_9ACTN</name>
<dbReference type="EMBL" id="JBHMDY010000002">
    <property type="protein sequence ID" value="MFB9258728.1"/>
    <property type="molecule type" value="Genomic_DNA"/>
</dbReference>
<evidence type="ECO:0000256" key="5">
    <source>
        <dbReference type="ARBA" id="ARBA00022989"/>
    </source>
</evidence>
<feature type="transmembrane region" description="Helical" evidence="9">
    <location>
        <begin position="172"/>
        <end position="192"/>
    </location>
</feature>